<dbReference type="Gene3D" id="3.40.50.1820">
    <property type="entry name" value="alpha/beta hydrolase"/>
    <property type="match status" value="1"/>
</dbReference>
<organism evidence="2 3">
    <name type="scientific">Planococcus halocryophilus</name>
    <dbReference type="NCBI Taxonomy" id="1215089"/>
    <lineage>
        <taxon>Bacteria</taxon>
        <taxon>Bacillati</taxon>
        <taxon>Bacillota</taxon>
        <taxon>Bacilli</taxon>
        <taxon>Bacillales</taxon>
        <taxon>Caryophanaceae</taxon>
        <taxon>Planococcus</taxon>
    </lineage>
</organism>
<dbReference type="GO" id="GO:0006508">
    <property type="term" value="P:proteolysis"/>
    <property type="evidence" value="ECO:0007669"/>
    <property type="project" value="InterPro"/>
</dbReference>
<dbReference type="PANTHER" id="PTHR11614">
    <property type="entry name" value="PHOSPHOLIPASE-RELATED"/>
    <property type="match status" value="1"/>
</dbReference>
<dbReference type="Pfam" id="PF00326">
    <property type="entry name" value="Peptidase_S9"/>
    <property type="match status" value="1"/>
</dbReference>
<dbReference type="STRING" id="1215089.BBI08_05555"/>
<reference evidence="2" key="1">
    <citation type="submission" date="2016-10" db="EMBL/GenBank/DDBJ databases">
        <authorList>
            <person name="de Groot N.N."/>
        </authorList>
    </citation>
    <scope>NUCLEOTIDE SEQUENCE</scope>
    <source>
        <strain evidence="2">DSM 24743</strain>
    </source>
</reference>
<name>A0A1C7DQ57_9BACL</name>
<dbReference type="SUPFAM" id="SSF53474">
    <property type="entry name" value="alpha/beta-Hydrolases"/>
    <property type="match status" value="1"/>
</dbReference>
<dbReference type="Proteomes" id="UP000092687">
    <property type="component" value="Chromosome"/>
</dbReference>
<protein>
    <submittedName>
        <fullName evidence="2">Phospholipase</fullName>
    </submittedName>
</protein>
<evidence type="ECO:0000313" key="2">
    <source>
        <dbReference type="EMBL" id="ANU13333.1"/>
    </source>
</evidence>
<dbReference type="InterPro" id="IPR051044">
    <property type="entry name" value="MAG_DAG_Lipase"/>
</dbReference>
<accession>A0A1C7DQ57</accession>
<sequence>MNKTEKVPFINHIYVPKKLSTGKTIIIFHGWGSSIKNYDDFAESLALQGFQVVVPEIIFHDSRNKLENHFSKEITQQYFWQTIFSSIDEANYLFAELEIPKKDSILLGVSMGGFIANGIYANNPEIAGLININGSGSFLLSEIIFREIDSRPPLSSEEIEKMISYDPMTKTKAISPMLLMHGEEDTVVSIKGQENYYACLTGRTEANGIEFLKYEHINHTVSKEMTEDLIRWLEENFKR</sequence>
<evidence type="ECO:0000313" key="3">
    <source>
        <dbReference type="Proteomes" id="UP000092687"/>
    </source>
</evidence>
<dbReference type="OrthoDB" id="31158at2"/>
<keyword evidence="3" id="KW-1185">Reference proteome</keyword>
<dbReference type="AlphaFoldDB" id="A0A1C7DQ57"/>
<dbReference type="KEGG" id="phc:BBI08_05555"/>
<gene>
    <name evidence="2" type="ORF">BBI08_05555</name>
</gene>
<dbReference type="EMBL" id="CP016537">
    <property type="protein sequence ID" value="ANU13333.1"/>
    <property type="molecule type" value="Genomic_DNA"/>
</dbReference>
<feature type="domain" description="Peptidase S9 prolyl oligopeptidase catalytic" evidence="1">
    <location>
        <begin position="66"/>
        <end position="237"/>
    </location>
</feature>
<dbReference type="InterPro" id="IPR029058">
    <property type="entry name" value="AB_hydrolase_fold"/>
</dbReference>
<dbReference type="GO" id="GO:0008236">
    <property type="term" value="F:serine-type peptidase activity"/>
    <property type="evidence" value="ECO:0007669"/>
    <property type="project" value="InterPro"/>
</dbReference>
<dbReference type="RefSeq" id="WP_008497732.1">
    <property type="nucleotide sequence ID" value="NZ_CP016537.2"/>
</dbReference>
<dbReference type="InterPro" id="IPR001375">
    <property type="entry name" value="Peptidase_S9_cat"/>
</dbReference>
<evidence type="ECO:0000259" key="1">
    <source>
        <dbReference type="Pfam" id="PF00326"/>
    </source>
</evidence>
<proteinExistence type="predicted"/>